<evidence type="ECO:0000256" key="3">
    <source>
        <dbReference type="ARBA" id="ARBA00012744"/>
    </source>
</evidence>
<dbReference type="RefSeq" id="WP_015755297.1">
    <property type="nucleotide sequence ID" value="NC_013222.1"/>
</dbReference>
<dbReference type="eggNOG" id="COG1472">
    <property type="taxonomic scope" value="Bacteria"/>
</dbReference>
<dbReference type="InterPro" id="IPR036962">
    <property type="entry name" value="Glyco_hydro_3_N_sf"/>
</dbReference>
<sequence>MIRLSNRLLQTTGLLLAILLSGCGPKWEETQKDGFNLVTNEGGQTLGYSPESGVQLLEIDGYAFKDLNRNGSLDPYEDWRLPVSERASDLASRMSVEQIAGLMLYSGHQRIPGGGFRGGGTYGGKSLEESGAASSDLTDQQKAFLTDDNLRHVLMTSVESPAVAAQWNNNVQALVEGLGLGIPANNSSDPRHEAESDEEYTLGAGGDISRWPNSLGLAATFDPGLVEEFGRIASVEYRALGIATALSPQVDLATDPRWYRFSGTFGPHPVLATEMARAYVDGFQTSSESAGTSGGWGFESVNAMVKHWPGGGTGEAGRDAHYGFGKFAVFPGDNLEMHKKPFVEGAFNLNGGTGKAAAVMPYYTISFGQDPGGDNVGNAFSSYFITDQLRGKYGYDGVICTDWGVTRPDEGMAVFGRTPWGVEHLTEAERHYRILMAGCDQFGGNNAAGPVLEAFEMGVAEHGEEFMRERFETSARRLLTNIFQVGLFENPYRDVAETEAIVGKPEYMDAGYRAQQRSVVVLKNQENILPLSKETAVYIPERFVPPSQTFFGDVIPGRWEMPVNPDLADSYFELAESPESADVAIVVITDPENGRTAGYSAEDAEAGGNGFLPISLQYDTYTADTARDPSLAGDAREGDVLNRTYRGKSVTAKNKSDLELIRQTVRAMDGKPVIVILKLSNPTVVAEFESAIQGLVLNFNVQDQAVLDVLTGVVEPSGLLPMQMPANMATVEAQFEDVPLDMEPHVDAAGHAYDFGFGLNWDGPIEDARTRKFTSENK</sequence>
<keyword evidence="6" id="KW-0326">Glycosidase</keyword>
<dbReference type="Gene3D" id="3.20.20.300">
    <property type="entry name" value="Glycoside hydrolase, family 3, N-terminal domain"/>
    <property type="match status" value="1"/>
</dbReference>
<dbReference type="InterPro" id="IPR002772">
    <property type="entry name" value="Glyco_hydro_3_C"/>
</dbReference>
<organism evidence="9 10">
    <name type="scientific">Robiginitalea biformata (strain ATCC BAA-864 / DSM 15991 / KCTC 12146 / HTCC2501)</name>
    <dbReference type="NCBI Taxonomy" id="313596"/>
    <lineage>
        <taxon>Bacteria</taxon>
        <taxon>Pseudomonadati</taxon>
        <taxon>Bacteroidota</taxon>
        <taxon>Flavobacteriia</taxon>
        <taxon>Flavobacteriales</taxon>
        <taxon>Flavobacteriaceae</taxon>
        <taxon>Robiginitalea</taxon>
    </lineage>
</organism>
<evidence type="ECO:0000256" key="6">
    <source>
        <dbReference type="ARBA" id="ARBA00023295"/>
    </source>
</evidence>
<dbReference type="GO" id="GO:0008422">
    <property type="term" value="F:beta-glucosidase activity"/>
    <property type="evidence" value="ECO:0007669"/>
    <property type="project" value="UniProtKB-EC"/>
</dbReference>
<dbReference type="SUPFAM" id="SSF51445">
    <property type="entry name" value="(Trans)glycosidases"/>
    <property type="match status" value="1"/>
</dbReference>
<dbReference type="AlphaFoldDB" id="A4CNP2"/>
<name>A4CNP2_ROBBH</name>
<evidence type="ECO:0000313" key="10">
    <source>
        <dbReference type="Proteomes" id="UP000009049"/>
    </source>
</evidence>
<dbReference type="InterPro" id="IPR051915">
    <property type="entry name" value="Cellulose_Degrad_GH3"/>
</dbReference>
<accession>A4CNP2</accession>
<evidence type="ECO:0000256" key="4">
    <source>
        <dbReference type="ARBA" id="ARBA00022729"/>
    </source>
</evidence>
<dbReference type="Pfam" id="PF01915">
    <property type="entry name" value="Glyco_hydro_3_C"/>
    <property type="match status" value="1"/>
</dbReference>
<dbReference type="EMBL" id="CP001712">
    <property type="protein sequence ID" value="EAR14509.1"/>
    <property type="molecule type" value="Genomic_DNA"/>
</dbReference>
<evidence type="ECO:0000259" key="7">
    <source>
        <dbReference type="Pfam" id="PF00933"/>
    </source>
</evidence>
<keyword evidence="5" id="KW-0378">Hydrolase</keyword>
<feature type="domain" description="Glycoside hydrolase family 3 C-terminal" evidence="8">
    <location>
        <begin position="519"/>
        <end position="760"/>
    </location>
</feature>
<dbReference type="PROSITE" id="PS51257">
    <property type="entry name" value="PROKAR_LIPOPROTEIN"/>
    <property type="match status" value="1"/>
</dbReference>
<keyword evidence="10" id="KW-1185">Reference proteome</keyword>
<dbReference type="CAZy" id="GH3">
    <property type="family name" value="Glycoside Hydrolase Family 3"/>
</dbReference>
<reference evidence="9 10" key="1">
    <citation type="journal article" date="2009" name="J. Bacteriol.">
        <title>Complete genome sequence of Robiginitalea biformata HTCC2501.</title>
        <authorList>
            <person name="Oh H.M."/>
            <person name="Giovannoni S.J."/>
            <person name="Lee K."/>
            <person name="Ferriera S."/>
            <person name="Johnson J."/>
            <person name="Cho J.C."/>
        </authorList>
    </citation>
    <scope>NUCLEOTIDE SEQUENCE [LARGE SCALE GENOMIC DNA]</scope>
    <source>
        <strain evidence="10">ATCC BAA-864 / HTCC2501 / KCTC 12146</strain>
    </source>
</reference>
<evidence type="ECO:0000256" key="2">
    <source>
        <dbReference type="ARBA" id="ARBA00005336"/>
    </source>
</evidence>
<dbReference type="PANTHER" id="PTHR30620:SF16">
    <property type="entry name" value="LYSOSOMAL BETA GLUCOSIDASE"/>
    <property type="match status" value="1"/>
</dbReference>
<comment type="catalytic activity">
    <reaction evidence="1">
        <text>Hydrolysis of terminal, non-reducing beta-D-glucosyl residues with release of beta-D-glucose.</text>
        <dbReference type="EC" id="3.2.1.21"/>
    </reaction>
</comment>
<gene>
    <name evidence="9" type="ordered locus">RB2501_00496</name>
</gene>
<dbReference type="EC" id="3.2.1.21" evidence="3"/>
<proteinExistence type="inferred from homology"/>
<dbReference type="PRINTS" id="PR00133">
    <property type="entry name" value="GLHYDRLASE3"/>
</dbReference>
<dbReference type="STRING" id="313596.RB2501_00496"/>
<evidence type="ECO:0000259" key="8">
    <source>
        <dbReference type="Pfam" id="PF01915"/>
    </source>
</evidence>
<dbReference type="PANTHER" id="PTHR30620">
    <property type="entry name" value="PERIPLASMIC BETA-GLUCOSIDASE-RELATED"/>
    <property type="match status" value="1"/>
</dbReference>
<keyword evidence="4" id="KW-0732">Signal</keyword>
<dbReference type="Gene3D" id="3.40.50.1700">
    <property type="entry name" value="Glycoside hydrolase family 3 C-terminal domain"/>
    <property type="match status" value="1"/>
</dbReference>
<dbReference type="KEGG" id="rbi:RB2501_00496"/>
<dbReference type="InterPro" id="IPR036881">
    <property type="entry name" value="Glyco_hydro_3_C_sf"/>
</dbReference>
<evidence type="ECO:0000256" key="1">
    <source>
        <dbReference type="ARBA" id="ARBA00000448"/>
    </source>
</evidence>
<dbReference type="InterPro" id="IPR001764">
    <property type="entry name" value="Glyco_hydro_3_N"/>
</dbReference>
<dbReference type="InterPro" id="IPR017853">
    <property type="entry name" value="GH"/>
</dbReference>
<feature type="domain" description="Glycoside hydrolase family 3 N-terminal" evidence="7">
    <location>
        <begin position="138"/>
        <end position="479"/>
    </location>
</feature>
<dbReference type="GO" id="GO:0009251">
    <property type="term" value="P:glucan catabolic process"/>
    <property type="evidence" value="ECO:0007669"/>
    <property type="project" value="TreeGrafter"/>
</dbReference>
<comment type="similarity">
    <text evidence="2">Belongs to the glycosyl hydrolase 3 family.</text>
</comment>
<dbReference type="HOGENOM" id="CLU_004542_8_0_10"/>
<dbReference type="OrthoDB" id="9805821at2"/>
<dbReference type="SUPFAM" id="SSF52279">
    <property type="entry name" value="Beta-D-glucan exohydrolase, C-terminal domain"/>
    <property type="match status" value="1"/>
</dbReference>
<dbReference type="Proteomes" id="UP000009049">
    <property type="component" value="Chromosome"/>
</dbReference>
<dbReference type="Pfam" id="PF00933">
    <property type="entry name" value="Glyco_hydro_3"/>
    <property type="match status" value="1"/>
</dbReference>
<evidence type="ECO:0000256" key="5">
    <source>
        <dbReference type="ARBA" id="ARBA00022801"/>
    </source>
</evidence>
<protein>
    <recommendedName>
        <fullName evidence="3">beta-glucosidase</fullName>
        <ecNumber evidence="3">3.2.1.21</ecNumber>
    </recommendedName>
</protein>
<evidence type="ECO:0000313" key="9">
    <source>
        <dbReference type="EMBL" id="EAR14509.1"/>
    </source>
</evidence>